<dbReference type="Proteomes" id="UP000005876">
    <property type="component" value="Chromosome"/>
</dbReference>
<dbReference type="RefSeq" id="WP_014277655.1">
    <property type="nucleotide sequence ID" value="NC_016641.1"/>
</dbReference>
<keyword evidence="2" id="KW-0238">DNA-binding</keyword>
<feature type="domain" description="HTH hxlR-type" evidence="4">
    <location>
        <begin position="13"/>
        <end position="111"/>
    </location>
</feature>
<dbReference type="STRING" id="985665.HPL003_00415"/>
<dbReference type="GO" id="GO:0003677">
    <property type="term" value="F:DNA binding"/>
    <property type="evidence" value="ECO:0007669"/>
    <property type="project" value="UniProtKB-KW"/>
</dbReference>
<sequence>MEQKDSEIVDLSCPVADVQKIINGKWSMVIIYFLGQGTLRFGEIKRRVPYITEANLTKELRMLEQYGLVHREVYKQVPPKVEYYLTEIGSEFLPVIETFANWAEKYRKYNKDSR</sequence>
<organism evidence="5 6">
    <name type="scientific">Paenibacillus terrae (strain HPL-003)</name>
    <dbReference type="NCBI Taxonomy" id="985665"/>
    <lineage>
        <taxon>Bacteria</taxon>
        <taxon>Bacillati</taxon>
        <taxon>Bacillota</taxon>
        <taxon>Bacilli</taxon>
        <taxon>Bacillales</taxon>
        <taxon>Paenibacillaceae</taxon>
        <taxon>Paenibacillus</taxon>
    </lineage>
</organism>
<proteinExistence type="predicted"/>
<dbReference type="InterPro" id="IPR036388">
    <property type="entry name" value="WH-like_DNA-bd_sf"/>
</dbReference>
<evidence type="ECO:0000313" key="5">
    <source>
        <dbReference type="EMBL" id="AET56869.1"/>
    </source>
</evidence>
<dbReference type="HOGENOM" id="CLU_111585_5_2_9"/>
<dbReference type="Pfam" id="PF01638">
    <property type="entry name" value="HxlR"/>
    <property type="match status" value="1"/>
</dbReference>
<evidence type="ECO:0000256" key="2">
    <source>
        <dbReference type="ARBA" id="ARBA00023125"/>
    </source>
</evidence>
<dbReference type="KEGG" id="pta:HPL003_00415"/>
<dbReference type="OrthoDB" id="9791143at2"/>
<reference evidence="6" key="1">
    <citation type="submission" date="2011-11" db="EMBL/GenBank/DDBJ databases">
        <title>Complete sequence of Paenibacillus terrae HPL-003.</title>
        <authorList>
            <person name="Shin S.H."/>
            <person name="Kim S."/>
            <person name="Kim J.Y."/>
        </authorList>
    </citation>
    <scope>NUCLEOTIDE SEQUENCE [LARGE SCALE GENOMIC DNA]</scope>
    <source>
        <strain evidence="6">HPL-003</strain>
    </source>
</reference>
<dbReference type="InterPro" id="IPR002577">
    <property type="entry name" value="HTH_HxlR"/>
</dbReference>
<gene>
    <name evidence="5" type="ordered locus">HPL003_00415</name>
</gene>
<reference key="2">
    <citation type="submission" date="2011-11" db="EMBL/GenBank/DDBJ databases">
        <authorList>
            <person name="Shin S.H."/>
            <person name="Kim S."/>
            <person name="Kim J.Y."/>
        </authorList>
    </citation>
    <scope>NUCLEOTIDE SEQUENCE</scope>
    <source>
        <strain>HPL-003</strain>
    </source>
</reference>
<evidence type="ECO:0000256" key="1">
    <source>
        <dbReference type="ARBA" id="ARBA00023015"/>
    </source>
</evidence>
<dbReference type="PANTHER" id="PTHR33204">
    <property type="entry name" value="TRANSCRIPTIONAL REGULATOR, MARR FAMILY"/>
    <property type="match status" value="1"/>
</dbReference>
<keyword evidence="1" id="KW-0805">Transcription regulation</keyword>
<keyword evidence="3" id="KW-0804">Transcription</keyword>
<dbReference type="InterPro" id="IPR036390">
    <property type="entry name" value="WH_DNA-bd_sf"/>
</dbReference>
<accession>G7VTI6</accession>
<protein>
    <submittedName>
        <fullName evidence="5">Transcription regulator (Putative)</fullName>
    </submittedName>
</protein>
<dbReference type="SUPFAM" id="SSF46785">
    <property type="entry name" value="Winged helix' DNA-binding domain"/>
    <property type="match status" value="1"/>
</dbReference>
<dbReference type="AlphaFoldDB" id="G7VTI6"/>
<name>G7VTI6_PAETH</name>
<reference evidence="5 6" key="3">
    <citation type="journal article" date="2012" name="J. Bacteriol.">
        <title>Genome Sequence of Paenibacillus terrae HPL-003, a Xylanase-Producing Bacterium Isolated from Soil Found in Forest Residue.</title>
        <authorList>
            <person name="Shin S.H."/>
            <person name="Kim S."/>
            <person name="Kim J.Y."/>
            <person name="Song H.Y."/>
            <person name="Cho S.J."/>
            <person name="Kim D.R."/>
            <person name="Lee K.I."/>
            <person name="Lim H.K."/>
            <person name="Park N.J."/>
            <person name="Hwang I.T."/>
            <person name="Yang K.S."/>
        </authorList>
    </citation>
    <scope>NUCLEOTIDE SEQUENCE [LARGE SCALE GENOMIC DNA]</scope>
    <source>
        <strain evidence="5 6">HPL-003</strain>
    </source>
</reference>
<dbReference type="PROSITE" id="PS51118">
    <property type="entry name" value="HTH_HXLR"/>
    <property type="match status" value="1"/>
</dbReference>
<dbReference type="eggNOG" id="COG1733">
    <property type="taxonomic scope" value="Bacteria"/>
</dbReference>
<evidence type="ECO:0000256" key="3">
    <source>
        <dbReference type="ARBA" id="ARBA00023163"/>
    </source>
</evidence>
<evidence type="ECO:0000313" key="6">
    <source>
        <dbReference type="Proteomes" id="UP000005876"/>
    </source>
</evidence>
<dbReference type="EMBL" id="CP003107">
    <property type="protein sequence ID" value="AET56869.1"/>
    <property type="molecule type" value="Genomic_DNA"/>
</dbReference>
<dbReference type="PANTHER" id="PTHR33204:SF29">
    <property type="entry name" value="TRANSCRIPTIONAL REGULATOR"/>
    <property type="match status" value="1"/>
</dbReference>
<dbReference type="Gene3D" id="1.10.10.10">
    <property type="entry name" value="Winged helix-like DNA-binding domain superfamily/Winged helix DNA-binding domain"/>
    <property type="match status" value="1"/>
</dbReference>
<evidence type="ECO:0000259" key="4">
    <source>
        <dbReference type="PROSITE" id="PS51118"/>
    </source>
</evidence>